<dbReference type="RefSeq" id="WP_055301394.1">
    <property type="nucleotide sequence ID" value="NZ_CYYR01000003.1"/>
</dbReference>
<proteinExistence type="predicted"/>
<evidence type="ECO:0000313" key="1">
    <source>
        <dbReference type="EMBL" id="CUN53594.1"/>
    </source>
</evidence>
<organism evidence="1 2">
    <name type="scientific">Roseburia inulinivorans</name>
    <dbReference type="NCBI Taxonomy" id="360807"/>
    <lineage>
        <taxon>Bacteria</taxon>
        <taxon>Bacillati</taxon>
        <taxon>Bacillota</taxon>
        <taxon>Clostridia</taxon>
        <taxon>Lachnospirales</taxon>
        <taxon>Lachnospiraceae</taxon>
        <taxon>Roseburia</taxon>
    </lineage>
</organism>
<dbReference type="AlphaFoldDB" id="A0A173XPE8"/>
<evidence type="ECO:0000313" key="2">
    <source>
        <dbReference type="Proteomes" id="UP000095395"/>
    </source>
</evidence>
<gene>
    <name evidence="1" type="ORF">ERS852392_00668</name>
</gene>
<dbReference type="InterPro" id="IPR029035">
    <property type="entry name" value="DHS-like_NAD/FAD-binding_dom"/>
</dbReference>
<sequence>MHTEEQYILEIGHALAENHAAVMVGAGFSKNAEKISADGREFLNWNQLSDLFYEKLYGDSKYPEKNYCSSLRLAEEVEIMAGRPVLENILREAVPDEDFVPSELYKELMKLPWRDVFTTNYDTLLERTTNLISNRRYNVVLCKEDLVNSSDAPRIVKLHGSFPSQRPFIITEEDYRTYPVKFAPMVNTVQQALLENVFCMVGFSCEDPNFINWIGWIHDHLSKSSSQKIYMIAVTHVLEAQKKLYFEKNIIVIDLEELWPDKSLSGRLEALFIRLRDCVDTKATQLNWFEFQKEYEHKELNFEQKIEKMRRLRSAYPGWIFLPWELKEKTHYIIKEFDKIHKIDEISYDKQIDYMYEYVKLLDIVGRPILREIADCFWKLSKKENQILQNEIDKDKKEYQIKEQTVYLHLMRTYRELGNWEQVEECKKSINIEILNYEERQFFYAEECRINLFRFEAEELITHLKNWNIAQGDVYWPIVKAYLYTAIGENKNAEKILMNNLVSVRKQLMRDAQNVYLASVEESCVSLVNFIRQAEITVSKDGEKYEKCIHTGLVSWWDENNKYVWNLKTEQHIIPSVETKYRYNLSKMCSTHYGNNNIDIYTAMEYWRFFEKTGHAFRIGNVTCKEGLEGSAKRLCRYYPYWCMVQILFSQETKYVDYLFGRADMALLTKKEVDEQARELLRLLQTVTEQLKGDNLYETTSVYEQAAKVLPEILARFTYKCSVEILDKILNLLLKLCLSNKKIKFRGLDQLLEGVIDGYTQEQQEERIEKILSFPSRTDWVSGYRDPVNYIYRPKKKYKLASHLYYRVLMQLRQESEIENADVKANVRNRFCILEQIVMLEENDRQYLMQLLEMENDSYAAYMLYRMKERDASYLEEIERHTYVMIKSDCNVACFSSRAGGEYREMLWVIDDIDFTKYNTVKWMELLKNLILAMDHWMSRGGEAEERIRQACVIAQRILISMQEQENYQMNETEKSAYNELKAAVEKIYGNSVFLKIIGDEINEEDSFEVKKIEHDLWMCKTDSIGLMLTLLNRVSHSKKEYNDDCKMMQLIKKMCEIFSMRLLHADGETEANLLRLFRKTAKMNLLTSQMIDFIGLKLDILLAETVIADNDDEESAINKLNSRINACQLAAEFYKKALCMDIVSKWKEVSQNENEFIEIRNISFDE</sequence>
<dbReference type="EMBL" id="CYYR01000003">
    <property type="protein sequence ID" value="CUN53594.1"/>
    <property type="molecule type" value="Genomic_DNA"/>
</dbReference>
<protein>
    <submittedName>
        <fullName evidence="1">Uncharacterized protein</fullName>
    </submittedName>
</protein>
<dbReference type="Proteomes" id="UP000095395">
    <property type="component" value="Unassembled WGS sequence"/>
</dbReference>
<dbReference type="Pfam" id="PF13289">
    <property type="entry name" value="SIR2_2"/>
    <property type="match status" value="1"/>
</dbReference>
<dbReference type="SUPFAM" id="SSF52467">
    <property type="entry name" value="DHS-like NAD/FAD-binding domain"/>
    <property type="match status" value="1"/>
</dbReference>
<accession>A0A173XPE8</accession>
<reference evidence="1 2" key="1">
    <citation type="submission" date="2015-09" db="EMBL/GenBank/DDBJ databases">
        <authorList>
            <consortium name="Pathogen Informatics"/>
        </authorList>
    </citation>
    <scope>NUCLEOTIDE SEQUENCE [LARGE SCALE GENOMIC DNA]</scope>
    <source>
        <strain evidence="1 2">2789STDY5608835</strain>
    </source>
</reference>
<name>A0A173XPE8_9FIRM</name>